<keyword evidence="2" id="KW-0378">Hydrolase</keyword>
<organism evidence="2">
    <name type="scientific">Ignavibacterium album</name>
    <dbReference type="NCBI Taxonomy" id="591197"/>
    <lineage>
        <taxon>Bacteria</taxon>
        <taxon>Pseudomonadati</taxon>
        <taxon>Ignavibacteriota</taxon>
        <taxon>Ignavibacteria</taxon>
        <taxon>Ignavibacteriales</taxon>
        <taxon>Ignavibacteriaceae</taxon>
        <taxon>Ignavibacterium</taxon>
    </lineage>
</organism>
<name>A0A7V2ZJC9_9BACT</name>
<dbReference type="GO" id="GO:0006508">
    <property type="term" value="P:proteolysis"/>
    <property type="evidence" value="ECO:0007669"/>
    <property type="project" value="UniProtKB-KW"/>
</dbReference>
<accession>A0A7V2ZJC9</accession>
<dbReference type="InterPro" id="IPR014719">
    <property type="entry name" value="Ribosomal_bL12_C/ClpS-like"/>
</dbReference>
<comment type="caution">
    <text evidence="2">The sequence shown here is derived from an EMBL/GenBank/DDBJ whole genome shotgun (WGS) entry which is preliminary data.</text>
</comment>
<evidence type="ECO:0000313" key="2">
    <source>
        <dbReference type="EMBL" id="HFI91046.1"/>
    </source>
</evidence>
<dbReference type="EMBL" id="DSUJ01000008">
    <property type="protein sequence ID" value="HFI91046.1"/>
    <property type="molecule type" value="Genomic_DNA"/>
</dbReference>
<protein>
    <submittedName>
        <fullName evidence="2">ATP-dependent Clp protease adaptor ClpS</fullName>
    </submittedName>
</protein>
<gene>
    <name evidence="2" type="ORF">ENS31_05855</name>
</gene>
<reference evidence="2" key="1">
    <citation type="journal article" date="2020" name="mSystems">
        <title>Genome- and Community-Level Interaction Insights into Carbon Utilization and Element Cycling Functions of Hydrothermarchaeota in Hydrothermal Sediment.</title>
        <authorList>
            <person name="Zhou Z."/>
            <person name="Liu Y."/>
            <person name="Xu W."/>
            <person name="Pan J."/>
            <person name="Luo Z.H."/>
            <person name="Li M."/>
        </authorList>
    </citation>
    <scope>NUCLEOTIDE SEQUENCE [LARGE SCALE GENOMIC DNA]</scope>
    <source>
        <strain evidence="2">SpSt-479</strain>
    </source>
</reference>
<dbReference type="AlphaFoldDB" id="A0A7V2ZJC9"/>
<dbReference type="Pfam" id="PF02617">
    <property type="entry name" value="ClpS"/>
    <property type="match status" value="1"/>
</dbReference>
<sequence>MPELPNQKPTLEEDIDSISDIASRVVLYNDDWHTFDEVIAQLIKAINCTYEQARALSFEVHVKGKAIVFSGSMPDCLKVSSILEEIALHTQIIT</sequence>
<dbReference type="GO" id="GO:0030163">
    <property type="term" value="P:protein catabolic process"/>
    <property type="evidence" value="ECO:0007669"/>
    <property type="project" value="InterPro"/>
</dbReference>
<dbReference type="GO" id="GO:0008233">
    <property type="term" value="F:peptidase activity"/>
    <property type="evidence" value="ECO:0007669"/>
    <property type="project" value="UniProtKB-KW"/>
</dbReference>
<keyword evidence="2" id="KW-0645">Protease</keyword>
<dbReference type="RefSeq" id="WP_304146392.1">
    <property type="nucleotide sequence ID" value="NZ_JAOAIE010000081.1"/>
</dbReference>
<feature type="domain" description="Adaptor protein ClpS core" evidence="1">
    <location>
        <begin position="24"/>
        <end position="86"/>
    </location>
</feature>
<evidence type="ECO:0000259" key="1">
    <source>
        <dbReference type="Pfam" id="PF02617"/>
    </source>
</evidence>
<dbReference type="Gene3D" id="3.30.1390.10">
    <property type="match status" value="1"/>
</dbReference>
<proteinExistence type="predicted"/>
<dbReference type="SUPFAM" id="SSF54736">
    <property type="entry name" value="ClpS-like"/>
    <property type="match status" value="1"/>
</dbReference>
<dbReference type="InterPro" id="IPR003769">
    <property type="entry name" value="ClpS_core"/>
</dbReference>